<dbReference type="Proteomes" id="UP001364211">
    <property type="component" value="Unassembled WGS sequence"/>
</dbReference>
<dbReference type="InterPro" id="IPR012349">
    <property type="entry name" value="Split_barrel_FMN-bd"/>
</dbReference>
<comment type="caution">
    <text evidence="1">The sequence shown here is derived from an EMBL/GenBank/DDBJ whole genome shotgun (WGS) entry which is preliminary data.</text>
</comment>
<evidence type="ECO:0000313" key="1">
    <source>
        <dbReference type="EMBL" id="MEJ8280095.1"/>
    </source>
</evidence>
<protein>
    <submittedName>
        <fullName evidence="1">Nitroreductase/quinone reductase family protein</fullName>
    </submittedName>
</protein>
<name>A0ABU8T853_9PSEU</name>
<proteinExistence type="predicted"/>
<reference evidence="1 2" key="1">
    <citation type="submission" date="2024-03" db="EMBL/GenBank/DDBJ databases">
        <title>Draft genome sequence of Pseudonocardia sp. DW16-2.</title>
        <authorList>
            <person name="Duangmal K."/>
        </authorList>
    </citation>
    <scope>NUCLEOTIDE SEQUENCE [LARGE SCALE GENOMIC DNA]</scope>
    <source>
        <strain evidence="1 2">DW16-2</strain>
    </source>
</reference>
<dbReference type="EMBL" id="JBBJUP010000010">
    <property type="protein sequence ID" value="MEJ8280095.1"/>
    <property type="molecule type" value="Genomic_DNA"/>
</dbReference>
<organism evidence="1 2">
    <name type="scientific">Pseudonocardia spirodelae</name>
    <dbReference type="NCBI Taxonomy" id="3133431"/>
    <lineage>
        <taxon>Bacteria</taxon>
        <taxon>Bacillati</taxon>
        <taxon>Actinomycetota</taxon>
        <taxon>Actinomycetes</taxon>
        <taxon>Pseudonocardiales</taxon>
        <taxon>Pseudonocardiaceae</taxon>
        <taxon>Pseudonocardia</taxon>
    </lineage>
</organism>
<dbReference type="Gene3D" id="2.30.110.10">
    <property type="entry name" value="Electron Transport, Fmn-binding Protein, Chain A"/>
    <property type="match status" value="1"/>
</dbReference>
<keyword evidence="2" id="KW-1185">Reference proteome</keyword>
<dbReference type="RefSeq" id="WP_340290858.1">
    <property type="nucleotide sequence ID" value="NZ_JBBJUP010000010.1"/>
</dbReference>
<evidence type="ECO:0000313" key="2">
    <source>
        <dbReference type="Proteomes" id="UP001364211"/>
    </source>
</evidence>
<accession>A0ABU8T853</accession>
<dbReference type="Pfam" id="PF04075">
    <property type="entry name" value="F420H2_quin_red"/>
    <property type="match status" value="1"/>
</dbReference>
<dbReference type="InterPro" id="IPR004378">
    <property type="entry name" value="F420H2_quin_Rdtase"/>
</dbReference>
<gene>
    <name evidence="1" type="ORF">WJX68_14205</name>
</gene>
<sequence>MTDDPRRLIRAPHHIKEMNDGFLAQRERGELPFDLPVLTVPGRRSGTPRHTPLTVYATGGQRFVVGGFPAADWIANVRATGGHATLSTGHDAEPEAVVLVELGPEQARPVLEAWPEVTPDGVGIMVENGVVAEPTPAALGELTGVCPVFRIDPAVDPAVDPA</sequence>